<comment type="caution">
    <text evidence="2">The sequence shown here is derived from an EMBL/GenBank/DDBJ whole genome shotgun (WGS) entry which is preliminary data.</text>
</comment>
<dbReference type="InParanoid" id="Q86I04"/>
<evidence type="ECO:0000313" key="2">
    <source>
        <dbReference type="EMBL" id="EAL69896.1"/>
    </source>
</evidence>
<feature type="region of interest" description="Disordered" evidence="1">
    <location>
        <begin position="1"/>
        <end position="20"/>
    </location>
</feature>
<dbReference type="AlphaFoldDB" id="Q86I04"/>
<dbReference type="KEGG" id="ddi:DDB_G0275231"/>
<dbReference type="EMBL" id="AAFI02000013">
    <property type="protein sequence ID" value="EAL69896.1"/>
    <property type="molecule type" value="Genomic_DNA"/>
</dbReference>
<dbReference type="RefSeq" id="XP_643712.1">
    <property type="nucleotide sequence ID" value="XM_638620.1"/>
</dbReference>
<evidence type="ECO:0000313" key="3">
    <source>
        <dbReference type="Proteomes" id="UP000002195"/>
    </source>
</evidence>
<keyword evidence="3" id="KW-1185">Reference proteome</keyword>
<accession>Q554J9</accession>
<dbReference type="Proteomes" id="UP000002195">
    <property type="component" value="Unassembled WGS sequence"/>
</dbReference>
<accession>Q86I04</accession>
<dbReference type="dictyBase" id="DDB_G0275231"/>
<name>Q86I04_DICDI</name>
<reference evidence="2 3" key="1">
    <citation type="journal article" date="2005" name="Nature">
        <title>The genome of the social amoeba Dictyostelium discoideum.</title>
        <authorList>
            <consortium name="The Dictyostelium discoideum Sequencing Consortium"/>
            <person name="Eichinger L."/>
            <person name="Pachebat J.A."/>
            <person name="Glockner G."/>
            <person name="Rajandream M.A."/>
            <person name="Sucgang R."/>
            <person name="Berriman M."/>
            <person name="Song J."/>
            <person name="Olsen R."/>
            <person name="Szafranski K."/>
            <person name="Xu Q."/>
            <person name="Tunggal B."/>
            <person name="Kummerfeld S."/>
            <person name="Madera M."/>
            <person name="Konfortov B.A."/>
            <person name="Rivero F."/>
            <person name="Bankier A.T."/>
            <person name="Lehmann R."/>
            <person name="Hamlin N."/>
            <person name="Davies R."/>
            <person name="Gaudet P."/>
            <person name="Fey P."/>
            <person name="Pilcher K."/>
            <person name="Chen G."/>
            <person name="Saunders D."/>
            <person name="Sodergren E."/>
            <person name="Davis P."/>
            <person name="Kerhornou A."/>
            <person name="Nie X."/>
            <person name="Hall N."/>
            <person name="Anjard C."/>
            <person name="Hemphill L."/>
            <person name="Bason N."/>
            <person name="Farbrother P."/>
            <person name="Desany B."/>
            <person name="Just E."/>
            <person name="Morio T."/>
            <person name="Rost R."/>
            <person name="Churcher C."/>
            <person name="Cooper J."/>
            <person name="Haydock S."/>
            <person name="van Driessche N."/>
            <person name="Cronin A."/>
            <person name="Goodhead I."/>
            <person name="Muzny D."/>
            <person name="Mourier T."/>
            <person name="Pain A."/>
            <person name="Lu M."/>
            <person name="Harper D."/>
            <person name="Lindsay R."/>
            <person name="Hauser H."/>
            <person name="James K."/>
            <person name="Quiles M."/>
            <person name="Madan Babu M."/>
            <person name="Saito T."/>
            <person name="Buchrieser C."/>
            <person name="Wardroper A."/>
            <person name="Felder M."/>
            <person name="Thangavelu M."/>
            <person name="Johnson D."/>
            <person name="Knights A."/>
            <person name="Loulseged H."/>
            <person name="Mungall K."/>
            <person name="Oliver K."/>
            <person name="Price C."/>
            <person name="Quail M.A."/>
            <person name="Urushihara H."/>
            <person name="Hernandez J."/>
            <person name="Rabbinowitsch E."/>
            <person name="Steffen D."/>
            <person name="Sanders M."/>
            <person name="Ma J."/>
            <person name="Kohara Y."/>
            <person name="Sharp S."/>
            <person name="Simmonds M."/>
            <person name="Spiegler S."/>
            <person name="Tivey A."/>
            <person name="Sugano S."/>
            <person name="White B."/>
            <person name="Walker D."/>
            <person name="Woodward J."/>
            <person name="Winckler T."/>
            <person name="Tanaka Y."/>
            <person name="Shaulsky G."/>
            <person name="Schleicher M."/>
            <person name="Weinstock G."/>
            <person name="Rosenthal A."/>
            <person name="Cox E.C."/>
            <person name="Chisholm R.L."/>
            <person name="Gibbs R."/>
            <person name="Loomis W.F."/>
            <person name="Platzer M."/>
            <person name="Kay R.R."/>
            <person name="Williams J."/>
            <person name="Dear P.H."/>
            <person name="Noegel A.A."/>
            <person name="Barrell B."/>
            <person name="Kuspa A."/>
        </authorList>
    </citation>
    <scope>NUCLEOTIDE SEQUENCE [LARGE SCALE GENOMIC DNA]</scope>
    <source>
        <strain evidence="2 3">AX4</strain>
    </source>
</reference>
<dbReference type="VEuPathDB" id="AmoebaDB:DDB_G0275231"/>
<proteinExistence type="predicted"/>
<protein>
    <submittedName>
        <fullName evidence="2">Uncharacterized protein</fullName>
    </submittedName>
</protein>
<dbReference type="PaxDb" id="44689-DDB0217595"/>
<sequence length="63" mass="7113">MLFKSLNQINSSSSLSTSSNSSEFLANFENGQNIQQFEFSSDSNCNTSRHYNNVIFTRPQISI</sequence>
<dbReference type="HOGENOM" id="CLU_2890468_0_0_1"/>
<organism evidence="2 3">
    <name type="scientific">Dictyostelium discoideum</name>
    <name type="common">Social amoeba</name>
    <dbReference type="NCBI Taxonomy" id="44689"/>
    <lineage>
        <taxon>Eukaryota</taxon>
        <taxon>Amoebozoa</taxon>
        <taxon>Evosea</taxon>
        <taxon>Eumycetozoa</taxon>
        <taxon>Dictyostelia</taxon>
        <taxon>Dictyosteliales</taxon>
        <taxon>Dictyosteliaceae</taxon>
        <taxon>Dictyostelium</taxon>
    </lineage>
</organism>
<gene>
    <name evidence="2" type="ORF">DDB_G0275231</name>
</gene>
<dbReference type="GeneID" id="8619752"/>
<evidence type="ECO:0000256" key="1">
    <source>
        <dbReference type="SAM" id="MobiDB-lite"/>
    </source>
</evidence>